<keyword evidence="2 3" id="KW-0175">Coiled coil</keyword>
<accession>A0A919BMA1</accession>
<protein>
    <submittedName>
        <fullName evidence="4">Hemolysin D</fullName>
    </submittedName>
</protein>
<dbReference type="GO" id="GO:0030313">
    <property type="term" value="C:cell envelope"/>
    <property type="evidence" value="ECO:0007669"/>
    <property type="project" value="UniProtKB-SubCell"/>
</dbReference>
<dbReference type="PANTHER" id="PTHR32347:SF23">
    <property type="entry name" value="BLL5650 PROTEIN"/>
    <property type="match status" value="1"/>
</dbReference>
<sequence>MKYVTLSVCLLLVACSEQTQEKPTYSGYIEGEYSYAITPQDGFIEELLVDEGDKLLASQPIAQLDQSLQALQIKQLSNELKSQSYLVDDMKHGARAEEIAVVNSQMLALQEELKLVEKNITRTKELITKALSSQNELDLLLTKKDVLKRQIQSYHSQIAALKLPARELATLAQSELYLAKQAKLNQQQWLNDQRNIVSPSAGSVSQVFYRQREFVKAGTPILSVLLDDIKKVRFTVPQSDLASFQLGETVWVNQDKTENPIKAKISFIAKKAEFTPPVLYGPRVRDKLVFTVEAEMENNLLNIGQPVDVYVE</sequence>
<dbReference type="AlphaFoldDB" id="A0A919BMA1"/>
<dbReference type="PANTHER" id="PTHR32347">
    <property type="entry name" value="EFFLUX SYSTEM COMPONENT YKNX-RELATED"/>
    <property type="match status" value="1"/>
</dbReference>
<dbReference type="Proteomes" id="UP000623842">
    <property type="component" value="Unassembled WGS sequence"/>
</dbReference>
<organism evidence="4 5">
    <name type="scientific">Thalassotalea marina</name>
    <dbReference type="NCBI Taxonomy" id="1673741"/>
    <lineage>
        <taxon>Bacteria</taxon>
        <taxon>Pseudomonadati</taxon>
        <taxon>Pseudomonadota</taxon>
        <taxon>Gammaproteobacteria</taxon>
        <taxon>Alteromonadales</taxon>
        <taxon>Colwelliaceae</taxon>
        <taxon>Thalassotalea</taxon>
    </lineage>
</organism>
<evidence type="ECO:0000313" key="5">
    <source>
        <dbReference type="Proteomes" id="UP000623842"/>
    </source>
</evidence>
<dbReference type="RefSeq" id="WP_189772639.1">
    <property type="nucleotide sequence ID" value="NZ_BNCK01000008.1"/>
</dbReference>
<dbReference type="Gene3D" id="2.40.50.100">
    <property type="match status" value="1"/>
</dbReference>
<dbReference type="Gene3D" id="2.40.30.170">
    <property type="match status" value="1"/>
</dbReference>
<dbReference type="PROSITE" id="PS51257">
    <property type="entry name" value="PROKAR_LIPOPROTEIN"/>
    <property type="match status" value="1"/>
</dbReference>
<evidence type="ECO:0000313" key="4">
    <source>
        <dbReference type="EMBL" id="GHG00855.1"/>
    </source>
</evidence>
<reference evidence="4" key="1">
    <citation type="journal article" date="2014" name="Int. J. Syst. Evol. Microbiol.">
        <title>Complete genome sequence of Corynebacterium casei LMG S-19264T (=DSM 44701T), isolated from a smear-ripened cheese.</title>
        <authorList>
            <consortium name="US DOE Joint Genome Institute (JGI-PGF)"/>
            <person name="Walter F."/>
            <person name="Albersmeier A."/>
            <person name="Kalinowski J."/>
            <person name="Ruckert C."/>
        </authorList>
    </citation>
    <scope>NUCLEOTIDE SEQUENCE</scope>
    <source>
        <strain evidence="4">KCTC 42731</strain>
    </source>
</reference>
<evidence type="ECO:0000256" key="1">
    <source>
        <dbReference type="ARBA" id="ARBA00004196"/>
    </source>
</evidence>
<dbReference type="EMBL" id="BNCK01000008">
    <property type="protein sequence ID" value="GHG00855.1"/>
    <property type="molecule type" value="Genomic_DNA"/>
</dbReference>
<dbReference type="Gene3D" id="1.10.287.470">
    <property type="entry name" value="Helix hairpin bin"/>
    <property type="match status" value="1"/>
</dbReference>
<name>A0A919BMA1_9GAMM</name>
<gene>
    <name evidence="4" type="ORF">GCM10017161_31730</name>
</gene>
<feature type="coiled-coil region" evidence="3">
    <location>
        <begin position="99"/>
        <end position="126"/>
    </location>
</feature>
<comment type="subcellular location">
    <subcellularLocation>
        <location evidence="1">Cell envelope</location>
    </subcellularLocation>
</comment>
<reference evidence="4" key="2">
    <citation type="submission" date="2020-09" db="EMBL/GenBank/DDBJ databases">
        <authorList>
            <person name="Sun Q."/>
            <person name="Kim S."/>
        </authorList>
    </citation>
    <scope>NUCLEOTIDE SEQUENCE</scope>
    <source>
        <strain evidence="4">KCTC 42731</strain>
    </source>
</reference>
<keyword evidence="5" id="KW-1185">Reference proteome</keyword>
<dbReference type="InterPro" id="IPR050465">
    <property type="entry name" value="UPF0194_transport"/>
</dbReference>
<comment type="caution">
    <text evidence="4">The sequence shown here is derived from an EMBL/GenBank/DDBJ whole genome shotgun (WGS) entry which is preliminary data.</text>
</comment>
<proteinExistence type="predicted"/>
<evidence type="ECO:0000256" key="3">
    <source>
        <dbReference type="SAM" id="Coils"/>
    </source>
</evidence>
<evidence type="ECO:0000256" key="2">
    <source>
        <dbReference type="ARBA" id="ARBA00023054"/>
    </source>
</evidence>